<accession>A0A447TWT4</accession>
<dbReference type="Proteomes" id="UP000269208">
    <property type="component" value="Chromosome"/>
</dbReference>
<proteinExistence type="predicted"/>
<name>A0A447TWT4_SALET</name>
<evidence type="ECO:0000313" key="1">
    <source>
        <dbReference type="EMBL" id="VEB55071.1"/>
    </source>
</evidence>
<sequence>MAAALVLKDNPHSNLEQVRADFRNSRNNRMLEDASQFVQTKSNASPVAYDDGTLIKT</sequence>
<organism evidence="1 2">
    <name type="scientific">Salmonella enterica I</name>
    <dbReference type="NCBI Taxonomy" id="59201"/>
    <lineage>
        <taxon>Bacteria</taxon>
        <taxon>Pseudomonadati</taxon>
        <taxon>Pseudomonadota</taxon>
        <taxon>Gammaproteobacteria</taxon>
        <taxon>Enterobacterales</taxon>
        <taxon>Enterobacteriaceae</taxon>
        <taxon>Salmonella</taxon>
    </lineage>
</organism>
<dbReference type="AlphaFoldDB" id="A0A447TWT4"/>
<gene>
    <name evidence="1" type="primary">sptP_4</name>
    <name evidence="1" type="ORF">NCTC6754_03621</name>
</gene>
<reference evidence="1 2" key="1">
    <citation type="submission" date="2018-12" db="EMBL/GenBank/DDBJ databases">
        <authorList>
            <consortium name="Pathogen Informatics"/>
        </authorList>
    </citation>
    <scope>NUCLEOTIDE SEQUENCE [LARGE SCALE GENOMIC DNA]</scope>
    <source>
        <strain evidence="1 2">NCTC6754</strain>
    </source>
</reference>
<dbReference type="EMBL" id="LR134190">
    <property type="protein sequence ID" value="VEB55071.1"/>
    <property type="molecule type" value="Genomic_DNA"/>
</dbReference>
<protein>
    <submittedName>
        <fullName evidence="1">Pathogenicity island 1 effector protein StpP</fullName>
    </submittedName>
</protein>
<evidence type="ECO:0000313" key="2">
    <source>
        <dbReference type="Proteomes" id="UP000269208"/>
    </source>
</evidence>